<evidence type="ECO:0000256" key="1">
    <source>
        <dbReference type="SAM" id="MobiDB-lite"/>
    </source>
</evidence>
<feature type="domain" description="USP" evidence="2">
    <location>
        <begin position="1588"/>
        <end position="1915"/>
    </location>
</feature>
<dbReference type="Pfam" id="PF00443">
    <property type="entry name" value="UCH"/>
    <property type="match status" value="1"/>
</dbReference>
<dbReference type="HOGENOM" id="CLU_228178_0_0_1"/>
<dbReference type="GO" id="GO:0016579">
    <property type="term" value="P:protein deubiquitination"/>
    <property type="evidence" value="ECO:0007669"/>
    <property type="project" value="InterPro"/>
</dbReference>
<feature type="compositionally biased region" description="Basic and acidic residues" evidence="1">
    <location>
        <begin position="1"/>
        <end position="14"/>
    </location>
</feature>
<proteinExistence type="predicted"/>
<dbReference type="FunFam" id="3.90.70.10:FF:000022">
    <property type="entry name" value="Ubiquitin carboxyl-terminal hydrolase 24"/>
    <property type="match status" value="1"/>
</dbReference>
<feature type="compositionally biased region" description="Polar residues" evidence="1">
    <location>
        <begin position="50"/>
        <end position="61"/>
    </location>
</feature>
<dbReference type="RefSeq" id="XP_016211932.1">
    <property type="nucleotide sequence ID" value="XM_016360220.1"/>
</dbReference>
<dbReference type="InterPro" id="IPR021905">
    <property type="entry name" value="DUF3517"/>
</dbReference>
<dbReference type="OrthoDB" id="420187at2759"/>
<accession>A0A0D2A5R7</accession>
<gene>
    <name evidence="3" type="ORF">PV09_06560</name>
</gene>
<name>A0A0D2A5R7_9PEZI</name>
<sequence length="2562" mass="291465">MDDHDAIGETEQTRPLRAPCLESLLAERDVKAGTAQNRSPSRKRPRLDSGSRSIRSGSADRSLSAPDKAVGADNDSAMSVDSQPLTPTSNGTPTTGPALTPSRVTINVRERLEGAATPTSDGRHPSPERPSTPNTVNGMDGSTPAQETNTDSTASPQSQASSPVIEIADEASGQTDEIVAEIHLDNDDSDEERVAALLYRFPYGPNGQYCRGAELIADEQERAINFEVLAHLDTWLQELLSCISAGSRVWSHVFYEHCPLWETIIKTYSKLFNRGVLKQQNAIAPDVAEKYARTFLTTFMRLSGCILQVDAQFLEFDPPLEVERLILLSPKIVNAARLLLRDDKGFIAKVIPTLGVDPNELRAYAIKCFIEANAHTHIARIICLNLSSSCRDEAFLQKIVSFISFTQSLSAYAAFYLDRHEGLPQPMADDFATKLLEIFDTAERQLLSSLDKQQDVLNLDMRKMLFERVANILNNIFNLSPRRSSELFLRMTGSTSNRFEEYQNALSVTLWKLKLMQTYMTKARMDLRLLGVDTLAKELVDFYNGFKINSSSLRTSDPGPLLCFVADFLLREKITNFLFGVATHPQLIARSHNVIGFLVITNNFSRQQAELMFRTIMDGQDPRVVAATLSILASLIKQLTNFEENIMISEMFLSESVALMSPQATELWVELLAKLQQGYQDYQFRIQEPNERFLRVPPELCIELMRVFSPTRPQTGSVRHVYDQASEVLTAIGGIIPANIRTQLYERCIVNMQNASEDGASSSQAINNMLRHEHKKIQSRLREMRLAQILLENFCKFVEDQRTLNIRLNTQQLSYQILPRLDLIWFIVPLDEQGIDQHLLKCFWSHLVGNDALSNTARDVAWQRLSTSTFNPAIDKGFLERHQELLLPTQIEPKFFTAGFFQFLQKLATTRRRSQALIELNPDGTINMPGLDLIWDAFLRAPKGVGENSTLQYLIARYLEDSWIQRTSRDAVEATHVALVDQSITRLKLAYTVLRQRGSDAVSGIDSGTGVLTSVSSCEEAESTFLRMMTFLKRFLLHIRTLKDYRPKVSEVIDLSKDSKPEIRRGMQFSLKCEINRQGQKAASRILMMGTHDTCRQLYRRICSMLNEYNVTSFQVIGSGRRLSLCQHPRMTLEDAGITRSPMLIIRDVASGEEARNDYIIPSQQSRSVFEQQLVDRLDVFYKFLDGDCNDVASSSTYMLLKHLPRYQTLKEMVCRIDTPVSELFPSGQVFKISYTLDCLRDLLEADTVNEEFLIQGTRLVESLLPDDKMLASAVAPNWEFVCEIVSLLYDFFIAGQVQGVNVFADVSFTTRRLIAICAIAIPVVANVALAWDCYELILDLLSKYENAWHEFKTNSKVAAIHQDLLLKHPVISVRRTTSQIIQRRLLQWGSASQVTREEFAGFLWSNVSNIILIVDALPQQAAEIFDIAMFLYKNLLSGEILALEQIQTFFDSWRNMLTSHVHHEIVGRDEADVIIRGLAALIRETVAMVPNIADNSTKIDLMESLWWKFLFQPQPRSSEEAARLASQIPALETETRTELVQLISTLATDDETVDILCTLLDGVEIQHKFMQQQIDRQGLLKSPAGYVGLKNLGQTCYMNSLITNLFMNPVFRAFILACAPLTHPNKSPLLYETQRLFSYMQNTYRGCASAEEFTKKIVTLTEERIDVREQMDVDEFMNTLFHRWEEQMPTTEHKMRLRSIYTGTTIQQIKSKECEHVSEREDTCLAIPCDVQGNANLDESLRAYTLGDVMEGDNKYKCERCDRLVDAVKRTCLKDIPNHLMLQLKRFAFDLETYSRNKINDNFEFPTTINMTPYTFEQLANPDKSMAEDLFELVGIIVHKGQAEHGHYVSYIRARPTPEGQAPTWLLFDDADVTLFDVNDLPEACYGGPSKDSGLLFASALKSYNAYMLFYQRKSTLNEHPWAPADSTNSQNVPIMPDMEEEINEDNRVLLRDYALCDDSTRELIRSLLRKLDNLSHNSVIHELQSKVLSLVWKYMTSIWARTKDLPNFEEAMQLLRSVCAKCNRCCYISLRWLIQSQRRGWNLVDDEDILRDMVLRITQPKVRQLMRNFILGCLKQLRTNVEIYGADISKVEPQLSGHGAISIITRLAQFIPDDLRWNLRAWEDYFGLLADIAALGPQESYVLILDGALTASFEALLCNENYSHAITRLYHGVNETLKRKAAPSYNQLIRLASILFNHVNMHADAIPEERAGHRLKHYENGGVPWTDNEETILLDFRKTEGGLMWLLEVFQKWNFESEDSAPSDIVRLLLNAKSSVVHGVLETFNITIKEFESRYADPFLRLATCIPLYLGDQALLEKFIELMKICSMSANGTNSPGEDYYDGLYCVRFWNALHQIAIGNLESKIQDPHFFDKHFIEGARDWAPPLLVYNRDYEVGRMTQRLVHDAFFGKGQSLVDDDVRDIAEQDEAVAFLFQGCERHVRMWQSNDAPPWRQFMLPLFAVMQSAVQFAEAAMDELVGQNPEMLREYSRIISRFEEVKIWFESLPVRSMDDLDLAPSNEFAGVGLERLENAEDNFAEASDFTEGSDDEMRHLLTVDADGS</sequence>
<reference evidence="3 4" key="1">
    <citation type="submission" date="2015-01" db="EMBL/GenBank/DDBJ databases">
        <title>The Genome Sequence of Ochroconis gallopava CBS43764.</title>
        <authorList>
            <consortium name="The Broad Institute Genomics Platform"/>
            <person name="Cuomo C."/>
            <person name="de Hoog S."/>
            <person name="Gorbushina A."/>
            <person name="Stielow B."/>
            <person name="Teixiera M."/>
            <person name="Abouelleil A."/>
            <person name="Chapman S.B."/>
            <person name="Priest M."/>
            <person name="Young S.K."/>
            <person name="Wortman J."/>
            <person name="Nusbaum C."/>
            <person name="Birren B."/>
        </authorList>
    </citation>
    <scope>NUCLEOTIDE SEQUENCE [LARGE SCALE GENOMIC DNA]</scope>
    <source>
        <strain evidence="3 4">CBS 43764</strain>
    </source>
</reference>
<evidence type="ECO:0000259" key="2">
    <source>
        <dbReference type="PROSITE" id="PS50235"/>
    </source>
</evidence>
<dbReference type="PROSITE" id="PS00973">
    <property type="entry name" value="USP_2"/>
    <property type="match status" value="1"/>
</dbReference>
<dbReference type="SUPFAM" id="SSF54001">
    <property type="entry name" value="Cysteine proteinases"/>
    <property type="match status" value="1"/>
</dbReference>
<organism evidence="3 4">
    <name type="scientific">Verruconis gallopava</name>
    <dbReference type="NCBI Taxonomy" id="253628"/>
    <lineage>
        <taxon>Eukaryota</taxon>
        <taxon>Fungi</taxon>
        <taxon>Dikarya</taxon>
        <taxon>Ascomycota</taxon>
        <taxon>Pezizomycotina</taxon>
        <taxon>Dothideomycetes</taxon>
        <taxon>Pleosporomycetidae</taxon>
        <taxon>Venturiales</taxon>
        <taxon>Sympoventuriaceae</taxon>
        <taxon>Verruconis</taxon>
    </lineage>
</organism>
<evidence type="ECO:0000313" key="3">
    <source>
        <dbReference type="EMBL" id="KIW02063.1"/>
    </source>
</evidence>
<dbReference type="InParanoid" id="A0A0D2A5R7"/>
<keyword evidence="4" id="KW-1185">Reference proteome</keyword>
<dbReference type="PROSITE" id="PS50235">
    <property type="entry name" value="USP_3"/>
    <property type="match status" value="1"/>
</dbReference>
<dbReference type="InterPro" id="IPR028889">
    <property type="entry name" value="USP"/>
</dbReference>
<dbReference type="InterPro" id="IPR018200">
    <property type="entry name" value="USP_CS"/>
</dbReference>
<feature type="region of interest" description="Disordered" evidence="1">
    <location>
        <begin position="1"/>
        <end position="162"/>
    </location>
</feature>
<dbReference type="GO" id="GO:0005829">
    <property type="term" value="C:cytosol"/>
    <property type="evidence" value="ECO:0007669"/>
    <property type="project" value="TreeGrafter"/>
</dbReference>
<dbReference type="GeneID" id="27314533"/>
<dbReference type="InterPro" id="IPR001394">
    <property type="entry name" value="Peptidase_C19_UCH"/>
</dbReference>
<feature type="compositionally biased region" description="Low complexity" evidence="1">
    <location>
        <begin position="84"/>
        <end position="97"/>
    </location>
</feature>
<dbReference type="GO" id="GO:0004843">
    <property type="term" value="F:cysteine-type deubiquitinase activity"/>
    <property type="evidence" value="ECO:0007669"/>
    <property type="project" value="InterPro"/>
</dbReference>
<dbReference type="PANTHER" id="PTHR24006:SF925">
    <property type="entry name" value="UBIQUITINYL HYDROLASE 1"/>
    <property type="match status" value="1"/>
</dbReference>
<dbReference type="EMBL" id="KN847551">
    <property type="protein sequence ID" value="KIW02063.1"/>
    <property type="molecule type" value="Genomic_DNA"/>
</dbReference>
<dbReference type="STRING" id="253628.A0A0D2A5R7"/>
<dbReference type="Proteomes" id="UP000053259">
    <property type="component" value="Unassembled WGS sequence"/>
</dbReference>
<dbReference type="Pfam" id="PF12030">
    <property type="entry name" value="DUF3517"/>
    <property type="match status" value="1"/>
</dbReference>
<dbReference type="VEuPathDB" id="FungiDB:PV09_06560"/>
<dbReference type="InterPro" id="IPR050164">
    <property type="entry name" value="Peptidase_C19"/>
</dbReference>
<protein>
    <recommendedName>
        <fullName evidence="2">USP domain-containing protein</fullName>
    </recommendedName>
</protein>
<dbReference type="PANTHER" id="PTHR24006">
    <property type="entry name" value="UBIQUITIN CARBOXYL-TERMINAL HYDROLASE"/>
    <property type="match status" value="1"/>
</dbReference>
<dbReference type="Gene3D" id="3.90.70.10">
    <property type="entry name" value="Cysteine proteinases"/>
    <property type="match status" value="1"/>
</dbReference>
<feature type="compositionally biased region" description="Low complexity" evidence="1">
    <location>
        <begin position="150"/>
        <end position="162"/>
    </location>
</feature>
<evidence type="ECO:0000313" key="4">
    <source>
        <dbReference type="Proteomes" id="UP000053259"/>
    </source>
</evidence>
<dbReference type="InterPro" id="IPR038765">
    <property type="entry name" value="Papain-like_cys_pep_sf"/>
</dbReference>
<dbReference type="GO" id="GO:0005634">
    <property type="term" value="C:nucleus"/>
    <property type="evidence" value="ECO:0007669"/>
    <property type="project" value="TreeGrafter"/>
</dbReference>